<evidence type="ECO:0000313" key="2">
    <source>
        <dbReference type="Proteomes" id="UP001157502"/>
    </source>
</evidence>
<protein>
    <submittedName>
        <fullName evidence="1">Uncharacterized protein</fullName>
    </submittedName>
</protein>
<dbReference type="Proteomes" id="UP001157502">
    <property type="component" value="Chromosome 30"/>
</dbReference>
<reference evidence="1" key="1">
    <citation type="submission" date="2021-05" db="EMBL/GenBank/DDBJ databases">
        <authorList>
            <person name="Pan Q."/>
            <person name="Jouanno E."/>
            <person name="Zahm M."/>
            <person name="Klopp C."/>
            <person name="Cabau C."/>
            <person name="Louis A."/>
            <person name="Berthelot C."/>
            <person name="Parey E."/>
            <person name="Roest Crollius H."/>
            <person name="Montfort J."/>
            <person name="Robinson-Rechavi M."/>
            <person name="Bouchez O."/>
            <person name="Lampietro C."/>
            <person name="Lopez Roques C."/>
            <person name="Donnadieu C."/>
            <person name="Postlethwait J."/>
            <person name="Bobe J."/>
            <person name="Dillon D."/>
            <person name="Chandos A."/>
            <person name="von Hippel F."/>
            <person name="Guiguen Y."/>
        </authorList>
    </citation>
    <scope>NUCLEOTIDE SEQUENCE</scope>
    <source>
        <strain evidence="1">YG-Jan2019</strain>
    </source>
</reference>
<accession>A0ACC2FB98</accession>
<comment type="caution">
    <text evidence="1">The sequence shown here is derived from an EMBL/GenBank/DDBJ whole genome shotgun (WGS) entry which is preliminary data.</text>
</comment>
<sequence length="731" mass="82192">MDTGVQRIRDEDGIWTGARKCNITLRRNPAGNIMHLPSTIMLGNNRGQVFYYGMPKLCRNCGAQGHLAADCTVIRCKNCGLDHLTKDCTEERKCNLCGEEGHVFRNCPSSYANRTRYQRETPPDPTPAPEEEPEQRPPPEQTSKTEPMQTPTPPEPHTPTETVPSPELVPALSTDSEDDSDSESTGQENNTNNTTSSLGSPVSPLSMFTPLPPLEHPHSLPLFTECEDSQKHDSQPTSTSKLTLKNYTYLKQEWSPGDSEWSGSNVDRADGVAILLKNPNIHFTKITYTDPGRLIVAEISYHNTKVKLINVYAPTNQQERLSFIRKLRPVLLGYLPVVVAGDFNCALRDVDRSRPRNDCSSRELIDIINEYQLQDLGRDLVPRYTWVSSNGQSFSRIDLHLLEPTLTASGTTSAATFFSDHRQLTTTVHLPDRQTNRGKGLWKLNTTLLTDTLNKQYITQLTNWTSLLDLFDSPSDWWEMVKERTKHFYMKADFYSNLYTVKTTDDDLIDGLLKHIAPIPEEEDALGRCKPKYRKGDAAQLRNWRPISLLGSDYKILAKALMYRLQRSLPRAVGSDQTCGVPGRSALDNLSAVRDIFAHSAERSQPFCLFNLDQEKAFDRVSHPYMLKGYPLSALLYTIAIEPLLTSIRSNPLIIGYPLPGAHGMTLKTQAYMDDITIITTSPRSIPQITHSINIFCRATGAIVNETKSEVYVTPDWPADPVPPYPKKKKL</sequence>
<name>A0ACC2FB98_DALPE</name>
<evidence type="ECO:0000313" key="1">
    <source>
        <dbReference type="EMBL" id="KAJ7988617.1"/>
    </source>
</evidence>
<proteinExistence type="predicted"/>
<organism evidence="1 2">
    <name type="scientific">Dallia pectoralis</name>
    <name type="common">Alaska blackfish</name>
    <dbReference type="NCBI Taxonomy" id="75939"/>
    <lineage>
        <taxon>Eukaryota</taxon>
        <taxon>Metazoa</taxon>
        <taxon>Chordata</taxon>
        <taxon>Craniata</taxon>
        <taxon>Vertebrata</taxon>
        <taxon>Euteleostomi</taxon>
        <taxon>Actinopterygii</taxon>
        <taxon>Neopterygii</taxon>
        <taxon>Teleostei</taxon>
        <taxon>Protacanthopterygii</taxon>
        <taxon>Esociformes</taxon>
        <taxon>Umbridae</taxon>
        <taxon>Dallia</taxon>
    </lineage>
</organism>
<gene>
    <name evidence="1" type="ORF">DPEC_G00311070</name>
</gene>
<keyword evidence="2" id="KW-1185">Reference proteome</keyword>
<dbReference type="EMBL" id="CM055757">
    <property type="protein sequence ID" value="KAJ7988617.1"/>
    <property type="molecule type" value="Genomic_DNA"/>
</dbReference>